<evidence type="ECO:0000256" key="1">
    <source>
        <dbReference type="SAM" id="MobiDB-lite"/>
    </source>
</evidence>
<dbReference type="EMBL" id="CAJGYO010000016">
    <property type="protein sequence ID" value="CAD6271692.1"/>
    <property type="molecule type" value="Genomic_DNA"/>
</dbReference>
<feature type="compositionally biased region" description="Basic and acidic residues" evidence="1">
    <location>
        <begin position="331"/>
        <end position="340"/>
    </location>
</feature>
<comment type="caution">
    <text evidence="2">The sequence shown here is derived from an EMBL/GenBank/DDBJ whole genome shotgun (WGS) entry which is preliminary data.</text>
</comment>
<gene>
    <name evidence="2" type="ORF">NCGR_LOCUS54978</name>
</gene>
<dbReference type="AlphaFoldDB" id="A0A811RNV6"/>
<name>A0A811RNV6_9POAL</name>
<organism evidence="2 3">
    <name type="scientific">Miscanthus lutarioriparius</name>
    <dbReference type="NCBI Taxonomy" id="422564"/>
    <lineage>
        <taxon>Eukaryota</taxon>
        <taxon>Viridiplantae</taxon>
        <taxon>Streptophyta</taxon>
        <taxon>Embryophyta</taxon>
        <taxon>Tracheophyta</taxon>
        <taxon>Spermatophyta</taxon>
        <taxon>Magnoliopsida</taxon>
        <taxon>Liliopsida</taxon>
        <taxon>Poales</taxon>
        <taxon>Poaceae</taxon>
        <taxon>PACMAD clade</taxon>
        <taxon>Panicoideae</taxon>
        <taxon>Andropogonodae</taxon>
        <taxon>Andropogoneae</taxon>
        <taxon>Saccharinae</taxon>
        <taxon>Miscanthus</taxon>
    </lineage>
</organism>
<proteinExistence type="predicted"/>
<evidence type="ECO:0000313" key="3">
    <source>
        <dbReference type="Proteomes" id="UP000604825"/>
    </source>
</evidence>
<dbReference type="Proteomes" id="UP000604825">
    <property type="component" value="Unassembled WGS sequence"/>
</dbReference>
<accession>A0A811RNV6</accession>
<evidence type="ECO:0000313" key="2">
    <source>
        <dbReference type="EMBL" id="CAD6271692.1"/>
    </source>
</evidence>
<dbReference type="OrthoDB" id="786246at2759"/>
<sequence length="364" mass="40247">MADPPLDISLASQFCITAQATDHDITGSVFGKPATTTTAMASASTSSTSMLPHEVAPTISTETTEHLWETHARCWMSCRDPDAKVVDGGFATQLEVLGADINDPLESAACLITRPHLVKESNYWREVQWNYCQLSVEGNVVHHSISVLRHTRIQLLQTAMQGNMAAKVLEMSLLPSSYQFMLVHYVSHRVIANETNQHQLWHFTKTNQYISTLAFESWILETLSSDGELLPFDNISFTDLWEIAQWISLQGHTDAHAVNVNRPCDWIKSSFGQRSSCALFKHLLGTKQGILISGSVEAGGEDEAGRGRRPRRQLQEVSPGEGGSVQGYADAGRDGIEQRPKPLKARVADDPSLSLYMERHMCAA</sequence>
<reference evidence="2" key="1">
    <citation type="submission" date="2020-10" db="EMBL/GenBank/DDBJ databases">
        <authorList>
            <person name="Han B."/>
            <person name="Lu T."/>
            <person name="Zhao Q."/>
            <person name="Huang X."/>
            <person name="Zhao Y."/>
        </authorList>
    </citation>
    <scope>NUCLEOTIDE SEQUENCE</scope>
</reference>
<keyword evidence="3" id="KW-1185">Reference proteome</keyword>
<feature type="region of interest" description="Disordered" evidence="1">
    <location>
        <begin position="296"/>
        <end position="345"/>
    </location>
</feature>
<protein>
    <submittedName>
        <fullName evidence="2">Uncharacterized protein</fullName>
    </submittedName>
</protein>